<protein>
    <submittedName>
        <fullName evidence="1">Uncharacterized protein</fullName>
    </submittedName>
</protein>
<dbReference type="RefSeq" id="WP_169365041.1">
    <property type="nucleotide sequence ID" value="NZ_JAAVJL010000002.1"/>
</dbReference>
<accession>A0ABX1LVA8</accession>
<sequence length="150" mass="16341">MNLNETQKRVLRWLVEEVRAENLDEEEIWFSWTVNGTLLGGYKGNSDIPQVKTTTLDALAASGFLICDRSVSNIYKCALTGTAYEAVGSNITQNIGNKTNKLSEKIGVVAQSGSVVNIGTLNVDGNKTIKKQVNVDQSGTNNTQNNTFNL</sequence>
<name>A0ABX1LVA8_9CYAN</name>
<organism evidence="1 2">
    <name type="scientific">Pseudanabaena yagii GIHE-NHR1</name>
    <dbReference type="NCBI Taxonomy" id="2722753"/>
    <lineage>
        <taxon>Bacteria</taxon>
        <taxon>Bacillati</taxon>
        <taxon>Cyanobacteriota</taxon>
        <taxon>Cyanophyceae</taxon>
        <taxon>Pseudanabaenales</taxon>
        <taxon>Pseudanabaenaceae</taxon>
        <taxon>Pseudanabaena</taxon>
        <taxon>Pseudanabaena yagii</taxon>
    </lineage>
</organism>
<proteinExistence type="predicted"/>
<comment type="caution">
    <text evidence="1">The sequence shown here is derived from an EMBL/GenBank/DDBJ whole genome shotgun (WGS) entry which is preliminary data.</text>
</comment>
<evidence type="ECO:0000313" key="2">
    <source>
        <dbReference type="Proteomes" id="UP000738376"/>
    </source>
</evidence>
<reference evidence="1 2" key="1">
    <citation type="submission" date="2020-03" db="EMBL/GenBank/DDBJ databases">
        <title>Draft Genome Sequence of 2-Methylisoborneol Producing Pseudanabaena yagii Strain GIHE-NHR1 Isolated from North Han River in South Korea.</title>
        <authorList>
            <person name="Jeong J."/>
        </authorList>
    </citation>
    <scope>NUCLEOTIDE SEQUENCE [LARGE SCALE GENOMIC DNA]</scope>
    <source>
        <strain evidence="1 2">GIHE-NHR1</strain>
    </source>
</reference>
<evidence type="ECO:0000313" key="1">
    <source>
        <dbReference type="EMBL" id="NMF60098.1"/>
    </source>
</evidence>
<dbReference type="Proteomes" id="UP000738376">
    <property type="component" value="Unassembled WGS sequence"/>
</dbReference>
<gene>
    <name evidence="1" type="ORF">HC246_19230</name>
</gene>
<keyword evidence="2" id="KW-1185">Reference proteome</keyword>
<dbReference type="EMBL" id="JAAVJL010000002">
    <property type="protein sequence ID" value="NMF60098.1"/>
    <property type="molecule type" value="Genomic_DNA"/>
</dbReference>